<dbReference type="AlphaFoldDB" id="A0A0R3R2M9"/>
<protein>
    <submittedName>
        <fullName evidence="1">Secreted protein</fullName>
    </submittedName>
</protein>
<name>A0A0R3R2M9_9BILA</name>
<proteinExistence type="predicted"/>
<reference evidence="1" key="1">
    <citation type="submission" date="2017-02" db="UniProtKB">
        <authorList>
            <consortium name="WormBaseParasite"/>
        </authorList>
    </citation>
    <scope>IDENTIFICATION</scope>
</reference>
<organism evidence="1">
    <name type="scientific">Brugia timori</name>
    <dbReference type="NCBI Taxonomy" id="42155"/>
    <lineage>
        <taxon>Eukaryota</taxon>
        <taxon>Metazoa</taxon>
        <taxon>Ecdysozoa</taxon>
        <taxon>Nematoda</taxon>
        <taxon>Chromadorea</taxon>
        <taxon>Rhabditida</taxon>
        <taxon>Spirurina</taxon>
        <taxon>Spiruromorpha</taxon>
        <taxon>Filarioidea</taxon>
        <taxon>Onchocercidae</taxon>
        <taxon>Brugia</taxon>
    </lineage>
</organism>
<dbReference type="WBParaSite" id="BTMF_0001426901-mRNA-1">
    <property type="protein sequence ID" value="BTMF_0001426901-mRNA-1"/>
    <property type="gene ID" value="BTMF_0001426901"/>
</dbReference>
<sequence>MGSSSSSLHSSLKITVGIVRRRWTKHMVERITCTDQLCLTSRITEMRWWWCTNMKYRSFRCCHASSPVDLFVVSHTLDIVIGDC</sequence>
<evidence type="ECO:0000313" key="1">
    <source>
        <dbReference type="WBParaSite" id="BTMF_0001426901-mRNA-1"/>
    </source>
</evidence>
<accession>A0A0R3R2M9</accession>